<dbReference type="AlphaFoldDB" id="A0A6A6Q6Y0"/>
<proteinExistence type="predicted"/>
<evidence type="ECO:0000313" key="2">
    <source>
        <dbReference type="Proteomes" id="UP000799767"/>
    </source>
</evidence>
<protein>
    <submittedName>
        <fullName evidence="1">Uncharacterized protein</fullName>
    </submittedName>
</protein>
<dbReference type="OrthoDB" id="5424391at2759"/>
<dbReference type="Proteomes" id="UP000799767">
    <property type="component" value="Unassembled WGS sequence"/>
</dbReference>
<keyword evidence="2" id="KW-1185">Reference proteome</keyword>
<organism evidence="1 2">
    <name type="scientific">Neohortaea acidophila</name>
    <dbReference type="NCBI Taxonomy" id="245834"/>
    <lineage>
        <taxon>Eukaryota</taxon>
        <taxon>Fungi</taxon>
        <taxon>Dikarya</taxon>
        <taxon>Ascomycota</taxon>
        <taxon>Pezizomycotina</taxon>
        <taxon>Dothideomycetes</taxon>
        <taxon>Dothideomycetidae</taxon>
        <taxon>Mycosphaerellales</taxon>
        <taxon>Teratosphaeriaceae</taxon>
        <taxon>Neohortaea</taxon>
    </lineage>
</organism>
<accession>A0A6A6Q6Y0</accession>
<gene>
    <name evidence="1" type="ORF">BDY17DRAFT_19167</name>
</gene>
<dbReference type="RefSeq" id="XP_033594400.1">
    <property type="nucleotide sequence ID" value="XM_033730012.1"/>
</dbReference>
<dbReference type="GeneID" id="54471014"/>
<reference evidence="1" key="1">
    <citation type="journal article" date="2020" name="Stud. Mycol.">
        <title>101 Dothideomycetes genomes: a test case for predicting lifestyles and emergence of pathogens.</title>
        <authorList>
            <person name="Haridas S."/>
            <person name="Albert R."/>
            <person name="Binder M."/>
            <person name="Bloem J."/>
            <person name="Labutti K."/>
            <person name="Salamov A."/>
            <person name="Andreopoulos B."/>
            <person name="Baker S."/>
            <person name="Barry K."/>
            <person name="Bills G."/>
            <person name="Bluhm B."/>
            <person name="Cannon C."/>
            <person name="Castanera R."/>
            <person name="Culley D."/>
            <person name="Daum C."/>
            <person name="Ezra D."/>
            <person name="Gonzalez J."/>
            <person name="Henrissat B."/>
            <person name="Kuo A."/>
            <person name="Liang C."/>
            <person name="Lipzen A."/>
            <person name="Lutzoni F."/>
            <person name="Magnuson J."/>
            <person name="Mondo S."/>
            <person name="Nolan M."/>
            <person name="Ohm R."/>
            <person name="Pangilinan J."/>
            <person name="Park H.-J."/>
            <person name="Ramirez L."/>
            <person name="Alfaro M."/>
            <person name="Sun H."/>
            <person name="Tritt A."/>
            <person name="Yoshinaga Y."/>
            <person name="Zwiers L.-H."/>
            <person name="Turgeon B."/>
            <person name="Goodwin S."/>
            <person name="Spatafora J."/>
            <person name="Crous P."/>
            <person name="Grigoriev I."/>
        </authorList>
    </citation>
    <scope>NUCLEOTIDE SEQUENCE</scope>
    <source>
        <strain evidence="1">CBS 113389</strain>
    </source>
</reference>
<evidence type="ECO:0000313" key="1">
    <source>
        <dbReference type="EMBL" id="KAF2487831.1"/>
    </source>
</evidence>
<name>A0A6A6Q6Y0_9PEZI</name>
<sequence>MKGSAVVQGLKSLASTLHPQLPLSSRESQRLLTALTSSFQSQLDKAYPRHVGSDESQLKSANGSTISTLNRSHDASSAALADRHLAAVLTNPLLLSGAASTRNALTYETAKIELAHHSTKDPISLLEDYHQKDAATIAIAAICLETFAKTLEDLSETDRQGRIAQFAAGKRVLLWLWLSGSWRSAPQNIHALNRESRLLKTLVPLVIREGAETFLWDWFKMDVAIAVPIAPAGKEPGQLPDSRQYWWKGRLLRAIIAAKIDLDGLQSPNAALDAILKADAIRREAVAKNSEDTHKFPIFGAATFLCQYFWRSSGWESSVHTALFDTFTSRLGLLAKPGFTRDWQLAKLHLKHPTRPSPEQALELLRRLYDPSSARYTQHARQIFERPDNGKALHLNYVFMLETAAQLRAGARTEDAAWVLALIPRVYPELAHFTEADMQRLKEGISPTSSAKFAIHGAQGTTGGDIPILPLAGVHS</sequence>
<dbReference type="EMBL" id="MU001631">
    <property type="protein sequence ID" value="KAF2487831.1"/>
    <property type="molecule type" value="Genomic_DNA"/>
</dbReference>